<evidence type="ECO:0000313" key="2">
    <source>
        <dbReference type="EMBL" id="MDC1880118.1"/>
    </source>
</evidence>
<feature type="region of interest" description="Disordered" evidence="1">
    <location>
        <begin position="1352"/>
        <end position="1373"/>
    </location>
</feature>
<dbReference type="RefSeq" id="WP_118936763.1">
    <property type="nucleotide sequence ID" value="NZ_JAQNSG010000006.1"/>
</dbReference>
<name>A0AAW6GS46_BACUN</name>
<gene>
    <name evidence="2" type="ORF">POZ24_08755</name>
</gene>
<organism evidence="2 3">
    <name type="scientific">Bacteroides uniformis</name>
    <dbReference type="NCBI Taxonomy" id="820"/>
    <lineage>
        <taxon>Bacteria</taxon>
        <taxon>Pseudomonadati</taxon>
        <taxon>Bacteroidota</taxon>
        <taxon>Bacteroidia</taxon>
        <taxon>Bacteroidales</taxon>
        <taxon>Bacteroidaceae</taxon>
        <taxon>Bacteroides</taxon>
    </lineage>
</organism>
<proteinExistence type="predicted"/>
<evidence type="ECO:0000256" key="1">
    <source>
        <dbReference type="SAM" id="MobiDB-lite"/>
    </source>
</evidence>
<comment type="caution">
    <text evidence="2">The sequence shown here is derived from an EMBL/GenBank/DDBJ whole genome shotgun (WGS) entry which is preliminary data.</text>
</comment>
<evidence type="ECO:0000313" key="3">
    <source>
        <dbReference type="Proteomes" id="UP001213309"/>
    </source>
</evidence>
<dbReference type="EMBL" id="JAQNSG010000006">
    <property type="protein sequence ID" value="MDC1880118.1"/>
    <property type="molecule type" value="Genomic_DNA"/>
</dbReference>
<sequence length="1821" mass="200844">MEQIDIKDISGAILLTTLPNEGCKRKFTLMKEDYITLKFSLESPIFFKLGSYVECDFGLFEVCDLQKPEFNTDSAGYDYELQLDAHYWKWKNKIFKYTPEVAGQEASWNLTASLDVQAGIVLRNLKALGYKYKGQDFVFSINSTVENKALLMTYDNINILDACFSMAKKWDCECWVTENIIHFGRCESGDAVDFEIGKNVQEMPRSESRSTYATRIYAFGSTKNIPSDYRPVDETVVLNGVVQKRLMLPEGTPYIDAYPGMTIEEAIEQVVIFDEVYPRRVGTMSDITTKEYTDKIENADGTTTEKKWNAYRFKDTGITFSKDYILPGNELKITFQSGKLNGMEFAVTFDPEGKPEKLENGSWNPEAQLWEIVRNEDYGRPLPDGVLIPENGDTYILSGWNPMKIAEMGLVAEAQLELKDKADKYVAKSKIDPSTYNCKMMSDVAYSEDGIHNLYSIGQKVNLINKAYFENGRQSRIIGFEFNLDLPYDSPIYTVGETAAYSRIGELEEKVESLTLKGQTYTGSGGSGVYVIRRNDSTPATDNNVFSALRSLAMFLRKDQSDGTNFLLKFGEFITGISGGCIDKNGILEMEEGIFRKRVFFPEVAYNRVTYFKGRMCASPGGGCTVKEWTDNGDGSYTITPDLTDADGLSQFVDDILTTYFITKNAEGKLQGFEEMKFRVTSADYTAKTFVMTPKPGTDWKPGDAMVLAQTGNFTDPERQTYILIDTVNGNNCITFFDRANTWDVEPAQEMSWIGKKKGRTVHGIPADNYSAVFRHVIMSGKIFQVDDITGEAFRVPLFKGTWQKGEKYAYYDEVTHNGSSWICVNEKGTSTEPADGNADWLKYAAKGESGKGIKSTDVEYAISVSNVIAPVDGWQTTSPEWEAGKYIWSRTKIVYSDGEVKYTQAACISGGQGADGKGIKSITEEYYLSSSPATTTGGEWQTTSPAWKNGWYIWTRTRIVFTDGTFTVTNAICVTGSKGADGTSITNCGDWQTGKHIPYMGITRMAGRVFLCVAPGGTDNPPMWTQTTNEGRRILQTQNGGKSYGYTITGDLNTAEYELLVENGQDGRDGRDYEWIFKHTTENVTPPTPATLQVDDYVPSGWHDDPIGVSESLPYEWACCRTKKDGVWSAFSPAAIWAKWGFDGESAIVADFDNEMESIALTYEGKTVSQSVLNTTVGMWYGTKKLQLKSISCVTPAGVTESYNVNTGVIAFTVASGISMPARSEVRITVTATVQDTDISRELVFTITGVRAGNPGSDAVLYRLVPSVSSVSKRKDGTYSVASVSCTRTKSVGGSTSITTDGVLKYSKDGGAEVELNNGTAISPKNFTTRLQFVFYVGGQVVDRETIPMVVDGTDGNPGKPGGDGESVKAGGEWRTANTPYKKLTICTMGSRSWLSKVDTSNPPLWTQTTHDGRRITQTQNGGKSYGYIITEEVNTDEWEQLTSDGGMVYLISTCSNIRVSNAGSLVPSAFRVYAKRTLGSATLTYPDGYLAARGYSNGIWSAIAGPSRASEITVNASAGYSTFSVRCYQSQADASAWNDSFIAEISVGVSYDGASGRDASEPRPRGFFAKGNTYVWNEDYHDIVLATFNNRTIPFRVRAYGTSVTVAPTSIDGDANWEAAQQYMFVAMDMALARKIRADEILVDDLVVQNVLARDKTGKAMCQIDGENGGIGFLAGGNIRWDAKGNVFQDASIFRKLKLLESKSDSNEYYLDFNTGLNFEISRIFSLPTQEETIYLPNAAEYEGGECMLYNGGIYTRLTGPASIKVAGGGSFIIDGEYYSKIVVPSLSIAQFKAVATYSDGVKDEVKWVLISGKAESKI</sequence>
<protein>
    <submittedName>
        <fullName evidence="2">Uncharacterized protein</fullName>
    </submittedName>
</protein>
<reference evidence="2" key="1">
    <citation type="submission" date="2022-10" db="EMBL/GenBank/DDBJ databases">
        <title>Human gut microbiome strain richness.</title>
        <authorList>
            <person name="Chen-Liaw A."/>
        </authorList>
    </citation>
    <scope>NUCLEOTIDE SEQUENCE</scope>
    <source>
        <strain evidence="2">1001713st2_A4_1001713B170214_170313</strain>
    </source>
</reference>
<accession>A0AAW6GS46</accession>
<dbReference type="Proteomes" id="UP001213309">
    <property type="component" value="Unassembled WGS sequence"/>
</dbReference>